<name>Q6YQK1_ONYPE</name>
<dbReference type="EMBL" id="AP006628">
    <property type="protein sequence ID" value="BAD04417.1"/>
    <property type="molecule type" value="Genomic_DNA"/>
</dbReference>
<dbReference type="Pfam" id="PF12113">
    <property type="entry name" value="SVM_signal"/>
    <property type="match status" value="1"/>
</dbReference>
<protein>
    <recommendedName>
        <fullName evidence="1">Sequence-variable mosaic (SVM) signal sequence domain-containing protein</fullName>
    </recommendedName>
</protein>
<dbReference type="BioCyc" id="OYEL262768:G1G26-442-MONOMER"/>
<proteinExistence type="predicted"/>
<organism evidence="3 4">
    <name type="scientific">Onion yellows phytoplasma (strain OY-M)</name>
    <dbReference type="NCBI Taxonomy" id="262768"/>
    <lineage>
        <taxon>Bacteria</taxon>
        <taxon>Bacillati</taxon>
        <taxon>Mycoplasmatota</taxon>
        <taxon>Mollicutes</taxon>
        <taxon>Acholeplasmatales</taxon>
        <taxon>Acholeplasmataceae</taxon>
        <taxon>Candidatus Phytoplasma</taxon>
        <taxon>16SrI (Aster yellows group)</taxon>
    </lineage>
</organism>
<dbReference type="EMBL" id="AP006628">
    <property type="protein sequence ID" value="BAD04457.1"/>
    <property type="molecule type" value="Genomic_DNA"/>
</dbReference>
<evidence type="ECO:0000313" key="2">
    <source>
        <dbReference type="EMBL" id="BAD04417.1"/>
    </source>
</evidence>
<dbReference type="KEGG" id="poy:PAM_372"/>
<dbReference type="KEGG" id="poy:PAM_332"/>
<dbReference type="BioCyc" id="OYEL262768:G1G26-394-MONOMER"/>
<evidence type="ECO:0000259" key="1">
    <source>
        <dbReference type="Pfam" id="PF12113"/>
    </source>
</evidence>
<sequence length="119" mass="14105">MIKLQNKFKIISIFLFILLGFFLIFNTKCLHALPGIDLDARKHQLEEEINTLMIELTNVFNDTNLESQTRFNRISLISNRINIVGNNLQMINQQIFARNQYNLQIQINQNQTNNNNRRR</sequence>
<dbReference type="HOGENOM" id="CLU_2079907_0_0_14"/>
<dbReference type="InterPro" id="IPR021970">
    <property type="entry name" value="SVM_signal"/>
</dbReference>
<evidence type="ECO:0000313" key="3">
    <source>
        <dbReference type="EMBL" id="BAD04457.1"/>
    </source>
</evidence>
<keyword evidence="4" id="KW-1185">Reference proteome</keyword>
<reference evidence="3 4" key="1">
    <citation type="journal article" date="2004" name="Nat. Genet.">
        <title>Reductive evolution suggested from the complete genome sequence of a plant-pathogenic phytoplasma.</title>
        <authorList>
            <person name="Oshima K."/>
            <person name="Kakizawa S."/>
            <person name="Nishigawa H."/>
            <person name="Jung H.-Y."/>
            <person name="Wei W."/>
            <person name="Suzuki S."/>
            <person name="Arashida R."/>
            <person name="Nakata D."/>
            <person name="Miyata S."/>
            <person name="Ugaki M."/>
            <person name="Namba S."/>
        </authorList>
    </citation>
    <scope>NUCLEOTIDE SEQUENCE [LARGE SCALE GENOMIC DNA]</scope>
    <source>
        <strain evidence="3">Onion yellows</strain>
        <strain evidence="4">OY-M</strain>
    </source>
</reference>
<gene>
    <name evidence="2" type="ordered locus">PAM_332</name>
    <name evidence="3" type="ordered locus">PAM_372</name>
</gene>
<feature type="domain" description="Sequence-variable mosaic (SVM) signal sequence" evidence="1">
    <location>
        <begin position="1"/>
        <end position="27"/>
    </location>
</feature>
<evidence type="ECO:0000313" key="4">
    <source>
        <dbReference type="Proteomes" id="UP000002523"/>
    </source>
</evidence>
<dbReference type="AlphaFoldDB" id="Q6YQK1"/>
<dbReference type="Proteomes" id="UP000002523">
    <property type="component" value="Chromosome"/>
</dbReference>
<accession>Q6YQK1</accession>